<reference evidence="8 10" key="2">
    <citation type="submission" date="2018-11" db="EMBL/GenBank/DDBJ databases">
        <authorList>
            <consortium name="Pathogen Informatics"/>
        </authorList>
    </citation>
    <scope>NUCLEOTIDE SEQUENCE [LARGE SCALE GENOMIC DNA]</scope>
</reference>
<evidence type="ECO:0000256" key="3">
    <source>
        <dbReference type="ARBA" id="ARBA00022803"/>
    </source>
</evidence>
<dbReference type="PANTHER" id="PTHR45831">
    <property type="entry name" value="LD24721P"/>
    <property type="match status" value="1"/>
</dbReference>
<dbReference type="InterPro" id="IPR011990">
    <property type="entry name" value="TPR-like_helical_dom_sf"/>
</dbReference>
<name>A0A0N4ULL8_DRAME</name>
<evidence type="ECO:0000313" key="8">
    <source>
        <dbReference type="EMBL" id="VDN52638.1"/>
    </source>
</evidence>
<protein>
    <submittedName>
        <fullName evidence="11">SGTA_dimer domain-containing protein</fullName>
    </submittedName>
</protein>
<dbReference type="Proteomes" id="UP000038040">
    <property type="component" value="Unplaced"/>
</dbReference>
<keyword evidence="10" id="KW-1185">Reference proteome</keyword>
<evidence type="ECO:0000256" key="1">
    <source>
        <dbReference type="ARBA" id="ARBA00008175"/>
    </source>
</evidence>
<feature type="repeat" description="TPR" evidence="4">
    <location>
        <begin position="171"/>
        <end position="204"/>
    </location>
</feature>
<dbReference type="GO" id="GO:0006620">
    <property type="term" value="P:post-translational protein targeting to endoplasmic reticulum membrane"/>
    <property type="evidence" value="ECO:0007669"/>
    <property type="project" value="TreeGrafter"/>
</dbReference>
<dbReference type="WBParaSite" id="DME_0000869601-mRNA-1">
    <property type="protein sequence ID" value="DME_0000869601-mRNA-1"/>
    <property type="gene ID" value="DME_0000869601"/>
</dbReference>
<evidence type="ECO:0000313" key="11">
    <source>
        <dbReference type="WBParaSite" id="DME_0000869601-mRNA-1"/>
    </source>
</evidence>
<dbReference type="STRING" id="318479.A0A0N4ULL8"/>
<keyword evidence="5" id="KW-0175">Coiled coil</keyword>
<dbReference type="EMBL" id="UYYG01000069">
    <property type="protein sequence ID" value="VDN52638.1"/>
    <property type="molecule type" value="Genomic_DNA"/>
</dbReference>
<dbReference type="Gene3D" id="1.20.5.420">
    <property type="entry name" value="Immunoglobulin FC, subunit C"/>
    <property type="match status" value="1"/>
</dbReference>
<dbReference type="PANTHER" id="PTHR45831:SF2">
    <property type="entry name" value="LD24721P"/>
    <property type="match status" value="1"/>
</dbReference>
<dbReference type="AlphaFoldDB" id="A0A0N4ULL8"/>
<sequence>MAEIEKVTQQTSPSAPSVSSDEKNLVVSFVQFLRQKVSLNQCSDEQIEGIEVAVQCLESAFGLTDASYAFQPSKPLLDIFVSAEGLPLGEANLPEPTEAEIAQANKLKEEGNALMKASQFDAAVCKYNDAIKLNRDPAYFCNRAAAYCRLEQYDLAIQDCRTALALDPKYSKAYGRMGLALSCQNRYEQAVEVYKKAIELEPNQESYRNNLKIAEEKLKEMQNTAQQTFGTTGGPFSFPGMPDVTQLLNNPAMVHMASQLMSDPNVQNMMSQLMNSMVGNNQTGAQAFGNILQAGQQLAQQMQDTNPELVEQFRRQFQGANANPDETRPEQNGEQPPSQQ</sequence>
<feature type="repeat" description="TPR" evidence="4">
    <location>
        <begin position="137"/>
        <end position="170"/>
    </location>
</feature>
<dbReference type="PROSITE" id="PS50005">
    <property type="entry name" value="TPR"/>
    <property type="match status" value="2"/>
</dbReference>
<dbReference type="SUPFAM" id="SSF48452">
    <property type="entry name" value="TPR-like"/>
    <property type="match status" value="1"/>
</dbReference>
<dbReference type="GO" id="GO:0016020">
    <property type="term" value="C:membrane"/>
    <property type="evidence" value="ECO:0007669"/>
    <property type="project" value="TreeGrafter"/>
</dbReference>
<dbReference type="PROSITE" id="PS50293">
    <property type="entry name" value="TPR_REGION"/>
    <property type="match status" value="1"/>
</dbReference>
<evidence type="ECO:0000259" key="7">
    <source>
        <dbReference type="Pfam" id="PF16546"/>
    </source>
</evidence>
<proteinExistence type="inferred from homology"/>
<gene>
    <name evidence="8" type="ORF">DME_LOCUS2611</name>
</gene>
<evidence type="ECO:0000256" key="5">
    <source>
        <dbReference type="SAM" id="Coils"/>
    </source>
</evidence>
<comment type="similarity">
    <text evidence="1">Belongs to the SGT family.</text>
</comment>
<keyword evidence="3 4" id="KW-0802">TPR repeat</keyword>
<evidence type="ECO:0000256" key="4">
    <source>
        <dbReference type="PROSITE-ProRule" id="PRU00339"/>
    </source>
</evidence>
<evidence type="ECO:0000313" key="10">
    <source>
        <dbReference type="Proteomes" id="UP000274756"/>
    </source>
</evidence>
<feature type="domain" description="SGTA homodimerisation" evidence="7">
    <location>
        <begin position="22"/>
        <end position="80"/>
    </location>
</feature>
<dbReference type="Pfam" id="PF16546">
    <property type="entry name" value="SGTA_dimer"/>
    <property type="match status" value="1"/>
</dbReference>
<dbReference type="FunFam" id="1.25.40.10:FF:000732">
    <property type="entry name" value="Small Glutamine-rich Tetratrico repeat protein"/>
    <property type="match status" value="1"/>
</dbReference>
<feature type="coiled-coil region" evidence="5">
    <location>
        <begin position="204"/>
        <end position="231"/>
    </location>
</feature>
<accession>A0A0N4ULL8</accession>
<dbReference type="Gene3D" id="1.25.40.10">
    <property type="entry name" value="Tetratricopeptide repeat domain"/>
    <property type="match status" value="1"/>
</dbReference>
<dbReference type="SMART" id="SM00028">
    <property type="entry name" value="TPR"/>
    <property type="match status" value="3"/>
</dbReference>
<evidence type="ECO:0000256" key="2">
    <source>
        <dbReference type="ARBA" id="ARBA00022737"/>
    </source>
</evidence>
<reference evidence="11" key="1">
    <citation type="submission" date="2017-02" db="UniProtKB">
        <authorList>
            <consortium name="WormBaseParasite"/>
        </authorList>
    </citation>
    <scope>IDENTIFICATION</scope>
</reference>
<dbReference type="InterPro" id="IPR019734">
    <property type="entry name" value="TPR_rpt"/>
</dbReference>
<organism evidence="9 11">
    <name type="scientific">Dracunculus medinensis</name>
    <name type="common">Guinea worm</name>
    <dbReference type="NCBI Taxonomy" id="318479"/>
    <lineage>
        <taxon>Eukaryota</taxon>
        <taxon>Metazoa</taxon>
        <taxon>Ecdysozoa</taxon>
        <taxon>Nematoda</taxon>
        <taxon>Chromadorea</taxon>
        <taxon>Rhabditida</taxon>
        <taxon>Spirurina</taxon>
        <taxon>Dracunculoidea</taxon>
        <taxon>Dracunculidae</taxon>
        <taxon>Dracunculus</taxon>
    </lineage>
</organism>
<dbReference type="GO" id="GO:0072380">
    <property type="term" value="C:TRC complex"/>
    <property type="evidence" value="ECO:0007669"/>
    <property type="project" value="TreeGrafter"/>
</dbReference>
<evidence type="ECO:0000256" key="6">
    <source>
        <dbReference type="SAM" id="MobiDB-lite"/>
    </source>
</evidence>
<dbReference type="InterPro" id="IPR032374">
    <property type="entry name" value="SGTA_dimer"/>
</dbReference>
<feature type="region of interest" description="Disordered" evidence="6">
    <location>
        <begin position="315"/>
        <end position="340"/>
    </location>
</feature>
<evidence type="ECO:0000313" key="9">
    <source>
        <dbReference type="Proteomes" id="UP000038040"/>
    </source>
</evidence>
<dbReference type="GO" id="GO:0060090">
    <property type="term" value="F:molecular adaptor activity"/>
    <property type="evidence" value="ECO:0007669"/>
    <property type="project" value="TreeGrafter"/>
</dbReference>
<dbReference type="Pfam" id="PF00515">
    <property type="entry name" value="TPR_1"/>
    <property type="match status" value="2"/>
</dbReference>
<dbReference type="Proteomes" id="UP000274756">
    <property type="component" value="Unassembled WGS sequence"/>
</dbReference>
<keyword evidence="2" id="KW-0677">Repeat</keyword>
<dbReference type="OrthoDB" id="2335338at2759"/>
<dbReference type="InterPro" id="IPR047150">
    <property type="entry name" value="SGT"/>
</dbReference>